<gene>
    <name evidence="1" type="ORF">K3G42_004647</name>
</gene>
<dbReference type="Proteomes" id="UP000827872">
    <property type="component" value="Linkage Group LG01"/>
</dbReference>
<evidence type="ECO:0000313" key="1">
    <source>
        <dbReference type="EMBL" id="KAH8015494.1"/>
    </source>
</evidence>
<sequence>MSANGKQEATAATKEEFVEFFPQIVRDLTNDELHSPEVADAVARLKEVIEYNAVGGKYNRGLTIVSAFRELAGPGQQDQKSLQRALVVGWCVELMNLFV</sequence>
<reference evidence="1" key="1">
    <citation type="submission" date="2021-08" db="EMBL/GenBank/DDBJ databases">
        <title>The first chromosome-level gecko genome reveals the dynamic sex chromosomes of Neotropical dwarf geckos (Sphaerodactylidae: Sphaerodactylus).</title>
        <authorList>
            <person name="Pinto B.J."/>
            <person name="Keating S.E."/>
            <person name="Gamble T."/>
        </authorList>
    </citation>
    <scope>NUCLEOTIDE SEQUENCE</scope>
    <source>
        <strain evidence="1">TG3544</strain>
    </source>
</reference>
<keyword evidence="2" id="KW-1185">Reference proteome</keyword>
<protein>
    <submittedName>
        <fullName evidence="1">Uncharacterized protein</fullName>
    </submittedName>
</protein>
<accession>A0ACB8G8F3</accession>
<organism evidence="1 2">
    <name type="scientific">Sphaerodactylus townsendi</name>
    <dbReference type="NCBI Taxonomy" id="933632"/>
    <lineage>
        <taxon>Eukaryota</taxon>
        <taxon>Metazoa</taxon>
        <taxon>Chordata</taxon>
        <taxon>Craniata</taxon>
        <taxon>Vertebrata</taxon>
        <taxon>Euteleostomi</taxon>
        <taxon>Lepidosauria</taxon>
        <taxon>Squamata</taxon>
        <taxon>Bifurcata</taxon>
        <taxon>Gekkota</taxon>
        <taxon>Sphaerodactylidae</taxon>
        <taxon>Sphaerodactylus</taxon>
    </lineage>
</organism>
<name>A0ACB8G8F3_9SAUR</name>
<dbReference type="EMBL" id="CM037614">
    <property type="protein sequence ID" value="KAH8015494.1"/>
    <property type="molecule type" value="Genomic_DNA"/>
</dbReference>
<proteinExistence type="predicted"/>
<comment type="caution">
    <text evidence="1">The sequence shown here is derived from an EMBL/GenBank/DDBJ whole genome shotgun (WGS) entry which is preliminary data.</text>
</comment>
<evidence type="ECO:0000313" key="2">
    <source>
        <dbReference type="Proteomes" id="UP000827872"/>
    </source>
</evidence>